<feature type="compositionally biased region" description="Gly residues" evidence="1">
    <location>
        <begin position="191"/>
        <end position="217"/>
    </location>
</feature>
<protein>
    <recommendedName>
        <fullName evidence="3">DUF5666 domain-containing protein</fullName>
    </recommendedName>
</protein>
<dbReference type="Pfam" id="PF18914">
    <property type="entry name" value="DUF5666"/>
    <property type="match status" value="1"/>
</dbReference>
<dbReference type="InterPro" id="IPR043724">
    <property type="entry name" value="DUF5666"/>
</dbReference>
<dbReference type="EMBL" id="MAXA01000227">
    <property type="protein sequence ID" value="OHV26402.1"/>
    <property type="molecule type" value="Genomic_DNA"/>
</dbReference>
<feature type="region of interest" description="Disordered" evidence="1">
    <location>
        <begin position="35"/>
        <end position="61"/>
    </location>
</feature>
<feature type="compositionally biased region" description="Low complexity" evidence="1">
    <location>
        <begin position="35"/>
        <end position="47"/>
    </location>
</feature>
<name>A0A1S1PZY5_9ACTN</name>
<keyword evidence="5" id="KW-1185">Reference proteome</keyword>
<evidence type="ECO:0000313" key="4">
    <source>
        <dbReference type="EMBL" id="OHV26402.1"/>
    </source>
</evidence>
<dbReference type="PROSITE" id="PS51257">
    <property type="entry name" value="PROKAR_LIPOPROTEIN"/>
    <property type="match status" value="1"/>
</dbReference>
<feature type="region of interest" description="Disordered" evidence="1">
    <location>
        <begin position="119"/>
        <end position="146"/>
    </location>
</feature>
<evidence type="ECO:0000259" key="3">
    <source>
        <dbReference type="Pfam" id="PF18914"/>
    </source>
</evidence>
<accession>A0A1S1PZY5</accession>
<feature type="region of interest" description="Disordered" evidence="1">
    <location>
        <begin position="309"/>
        <end position="328"/>
    </location>
</feature>
<evidence type="ECO:0000256" key="2">
    <source>
        <dbReference type="SAM" id="SignalP"/>
    </source>
</evidence>
<feature type="signal peptide" evidence="2">
    <location>
        <begin position="1"/>
        <end position="28"/>
    </location>
</feature>
<feature type="domain" description="DUF5666" evidence="3">
    <location>
        <begin position="220"/>
        <end position="290"/>
    </location>
</feature>
<dbReference type="Proteomes" id="UP000179769">
    <property type="component" value="Unassembled WGS sequence"/>
</dbReference>
<reference evidence="5" key="1">
    <citation type="submission" date="2016-07" db="EMBL/GenBank/DDBJ databases">
        <title>Frankia sp. NRRL B-16219 Genome sequencing.</title>
        <authorList>
            <person name="Ghodhbane-Gtari F."/>
            <person name="Swanson E."/>
            <person name="Gueddou A."/>
            <person name="Louati M."/>
            <person name="Nouioui I."/>
            <person name="Hezbri K."/>
            <person name="Abebe-Akele F."/>
            <person name="Simpson S."/>
            <person name="Morris K."/>
            <person name="Thomas K."/>
            <person name="Gtari M."/>
            <person name="Tisa L.S."/>
        </authorList>
    </citation>
    <scope>NUCLEOTIDE SEQUENCE [LARGE SCALE GENOMIC DNA]</scope>
    <source>
        <strain evidence="5">NRRL B-16219</strain>
    </source>
</reference>
<feature type="compositionally biased region" description="Polar residues" evidence="1">
    <location>
        <begin position="178"/>
        <end position="188"/>
    </location>
</feature>
<evidence type="ECO:0000313" key="5">
    <source>
        <dbReference type="Proteomes" id="UP000179769"/>
    </source>
</evidence>
<keyword evidence="2" id="KW-0732">Signal</keyword>
<feature type="region of interest" description="Disordered" evidence="1">
    <location>
        <begin position="158"/>
        <end position="217"/>
    </location>
</feature>
<dbReference type="AlphaFoldDB" id="A0A1S1PZY5"/>
<organism evidence="4 5">
    <name type="scientific">Parafrankia soli</name>
    <dbReference type="NCBI Taxonomy" id="2599596"/>
    <lineage>
        <taxon>Bacteria</taxon>
        <taxon>Bacillati</taxon>
        <taxon>Actinomycetota</taxon>
        <taxon>Actinomycetes</taxon>
        <taxon>Frankiales</taxon>
        <taxon>Frankiaceae</taxon>
        <taxon>Parafrankia</taxon>
    </lineage>
</organism>
<sequence length="328" mass="30648">MPPVGGRPARRSAAVVAASAAVLVAVLAGCGGSSGTSTADATQAGATPGQGGGQPGTEAPASGLIAEVDSGTIQVQSQQSGQIAVKYGESTTFTETTSAALSDVKEGVCVTAANMPADGARPAGGQVSGAPAGGSGAQPSARPTAMPTSFTATTVMISQPTDGSCAGPNAAARPTGRPQPSGQPQTRPSGGPDGPGGQNGQGAPGGQGGFGGGGFGGRATGKVTSVSGSTITISGTDFGTDKAVTYTVLVDGDTRYTQSVAATSTGLVVGKCAVANGDTDDTGTVTATRIALSEATNGACATGFGGGFGGRGSGAGGSGSGGTGTTNG</sequence>
<dbReference type="OrthoDB" id="10018790at2"/>
<proteinExistence type="predicted"/>
<feature type="chain" id="PRO_5039712781" description="DUF5666 domain-containing protein" evidence="2">
    <location>
        <begin position="29"/>
        <end position="328"/>
    </location>
</feature>
<comment type="caution">
    <text evidence="4">The sequence shown here is derived from an EMBL/GenBank/DDBJ whole genome shotgun (WGS) entry which is preliminary data.</text>
</comment>
<evidence type="ECO:0000256" key="1">
    <source>
        <dbReference type="SAM" id="MobiDB-lite"/>
    </source>
</evidence>
<gene>
    <name evidence="4" type="ORF">BBK14_21495</name>
</gene>